<dbReference type="Proteomes" id="UP001497680">
    <property type="component" value="Unassembled WGS sequence"/>
</dbReference>
<proteinExistence type="predicted"/>
<comment type="caution">
    <text evidence="1">The sequence shown here is derived from an EMBL/GenBank/DDBJ whole genome shotgun (WGS) entry which is preliminary data.</text>
</comment>
<evidence type="ECO:0000313" key="1">
    <source>
        <dbReference type="EMBL" id="KAI6083731.1"/>
    </source>
</evidence>
<reference evidence="1 2" key="1">
    <citation type="journal article" date="2022" name="New Phytol.">
        <title>Ecological generalism drives hyperdiversity of secondary metabolite gene clusters in xylarialean endophytes.</title>
        <authorList>
            <person name="Franco M.E.E."/>
            <person name="Wisecaver J.H."/>
            <person name="Arnold A.E."/>
            <person name="Ju Y.M."/>
            <person name="Slot J.C."/>
            <person name="Ahrendt S."/>
            <person name="Moore L.P."/>
            <person name="Eastman K.E."/>
            <person name="Scott K."/>
            <person name="Konkel Z."/>
            <person name="Mondo S.J."/>
            <person name="Kuo A."/>
            <person name="Hayes R.D."/>
            <person name="Haridas S."/>
            <person name="Andreopoulos B."/>
            <person name="Riley R."/>
            <person name="LaButti K."/>
            <person name="Pangilinan J."/>
            <person name="Lipzen A."/>
            <person name="Amirebrahimi M."/>
            <person name="Yan J."/>
            <person name="Adam C."/>
            <person name="Keymanesh K."/>
            <person name="Ng V."/>
            <person name="Louie K."/>
            <person name="Northen T."/>
            <person name="Drula E."/>
            <person name="Henrissat B."/>
            <person name="Hsieh H.M."/>
            <person name="Youens-Clark K."/>
            <person name="Lutzoni F."/>
            <person name="Miadlikowska J."/>
            <person name="Eastwood D.C."/>
            <person name="Hamelin R.C."/>
            <person name="Grigoriev I.V."/>
            <person name="U'Ren J.M."/>
        </authorList>
    </citation>
    <scope>NUCLEOTIDE SEQUENCE [LARGE SCALE GENOMIC DNA]</scope>
    <source>
        <strain evidence="1 2">ER1909</strain>
    </source>
</reference>
<keyword evidence="2" id="KW-1185">Reference proteome</keyword>
<dbReference type="EMBL" id="MU394347">
    <property type="protein sequence ID" value="KAI6083731.1"/>
    <property type="molecule type" value="Genomic_DNA"/>
</dbReference>
<name>A0ACC0CTA3_9PEZI</name>
<accession>A0ACC0CTA3</accession>
<gene>
    <name evidence="1" type="ORF">F4821DRAFT_244118</name>
</gene>
<organism evidence="1 2">
    <name type="scientific">Hypoxylon rubiginosum</name>
    <dbReference type="NCBI Taxonomy" id="110542"/>
    <lineage>
        <taxon>Eukaryota</taxon>
        <taxon>Fungi</taxon>
        <taxon>Dikarya</taxon>
        <taxon>Ascomycota</taxon>
        <taxon>Pezizomycotina</taxon>
        <taxon>Sordariomycetes</taxon>
        <taxon>Xylariomycetidae</taxon>
        <taxon>Xylariales</taxon>
        <taxon>Hypoxylaceae</taxon>
        <taxon>Hypoxylon</taxon>
    </lineage>
</organism>
<protein>
    <submittedName>
        <fullName evidence="1">Uncharacterized protein</fullName>
    </submittedName>
</protein>
<sequence length="601" mass="65135">MGHSERMSPESSSSLFPDRPIRPLPKRRLRERLSPDVAESIQYPPAPQTATPLFGYPYSSKEDLAGLGPDPPNVAHRENPAELGQEASVRRNGLGAEQDDHALLGQPRRAFVPRPLHDLPGPTIRAPIRQNQARQANPQPPPSTTSSADGYDSFENSNNKKKRKIPTTGETIQNGTHVLNELGAPGASGTANGDEGALEASGIASATYYQPGGPSTNGQGISGPGRGRYGRVRNGRSPLRVLSDPNSIWGSRTSNKLRPGAVQYPSPPTENSGIISSAIASAEKLPVPQGQENRSLLHQETTVKPSPNSSAQFTFTFDSQNPVSWPGSDPAPSNMTPSSYMQQPPLSADYRDQWNGTGAGRGAQGQNGSIPPLMTPGGTQPGGHGNTTADSKGAAQSSAPPKKSKRRGNSLVHAAKQRRQDTATRNSQHPPALEDVWICEFCEYERIFGRAPEALIRQYEIKDRRRRREEAERRRLLEKAKMKSRKGKKASKASAKNNSGAPNQQSGSSATQQAPPPPPHPNDHDEDQTQRQIHEENQEENGYYSDGHYEDRSPDEDDLEDVLDSLPLPEVSARGKLHFQSELGDVEVDMANMASRGCVGH</sequence>
<evidence type="ECO:0000313" key="2">
    <source>
        <dbReference type="Proteomes" id="UP001497680"/>
    </source>
</evidence>